<accession>A0A927C5J8</accession>
<comment type="caution">
    <text evidence="1">The sequence shown here is derived from an EMBL/GenBank/DDBJ whole genome shotgun (WGS) entry which is preliminary data.</text>
</comment>
<evidence type="ECO:0000313" key="1">
    <source>
        <dbReference type="EMBL" id="MBD2860407.1"/>
    </source>
</evidence>
<dbReference type="AlphaFoldDB" id="A0A927C5J8"/>
<organism evidence="1 2">
    <name type="scientific">Paenibacillus oceani</name>
    <dbReference type="NCBI Taxonomy" id="2772510"/>
    <lineage>
        <taxon>Bacteria</taxon>
        <taxon>Bacillati</taxon>
        <taxon>Bacillota</taxon>
        <taxon>Bacilli</taxon>
        <taxon>Bacillales</taxon>
        <taxon>Paenibacillaceae</taxon>
        <taxon>Paenibacillus</taxon>
    </lineage>
</organism>
<dbReference type="EMBL" id="JACXJA010000001">
    <property type="protein sequence ID" value="MBD2860407.1"/>
    <property type="molecule type" value="Genomic_DNA"/>
</dbReference>
<dbReference type="Proteomes" id="UP000639396">
    <property type="component" value="Unassembled WGS sequence"/>
</dbReference>
<name>A0A927C5J8_9BACL</name>
<evidence type="ECO:0000313" key="2">
    <source>
        <dbReference type="Proteomes" id="UP000639396"/>
    </source>
</evidence>
<dbReference type="RefSeq" id="WP_190923556.1">
    <property type="nucleotide sequence ID" value="NZ_JACXJA010000001.1"/>
</dbReference>
<gene>
    <name evidence="1" type="ORF">IDH45_00205</name>
</gene>
<keyword evidence="2" id="KW-1185">Reference proteome</keyword>
<sequence length="66" mass="7453">MNPDLIITGNKDSYNVLSKIALTIVCRGQRWSACVPRIRLRGRFGRCSALRFHQKAGGTFFLRDGL</sequence>
<proteinExistence type="predicted"/>
<protein>
    <submittedName>
        <fullName evidence="1">Uncharacterized protein</fullName>
    </submittedName>
</protein>
<reference evidence="1" key="1">
    <citation type="submission" date="2020-09" db="EMBL/GenBank/DDBJ databases">
        <title>A novel bacterium of genus Paenibacillus, isolated from South China Sea.</title>
        <authorList>
            <person name="Huang H."/>
            <person name="Mo K."/>
            <person name="Hu Y."/>
        </authorList>
    </citation>
    <scope>NUCLEOTIDE SEQUENCE</scope>
    <source>
        <strain evidence="1">IB182363</strain>
    </source>
</reference>